<gene>
    <name evidence="12" type="ORF">SCLCIDRAFT_26754</name>
</gene>
<keyword evidence="3" id="KW-0808">Transferase</keyword>
<name>A0A0C3DWG6_9AGAM</name>
<feature type="compositionally biased region" description="Polar residues" evidence="10">
    <location>
        <begin position="615"/>
        <end position="624"/>
    </location>
</feature>
<feature type="compositionally biased region" description="Basic and acidic residues" evidence="10">
    <location>
        <begin position="13"/>
        <end position="28"/>
    </location>
</feature>
<reference evidence="12 13" key="1">
    <citation type="submission" date="2014-04" db="EMBL/GenBank/DDBJ databases">
        <authorList>
            <consortium name="DOE Joint Genome Institute"/>
            <person name="Kuo A."/>
            <person name="Kohler A."/>
            <person name="Nagy L.G."/>
            <person name="Floudas D."/>
            <person name="Copeland A."/>
            <person name="Barry K.W."/>
            <person name="Cichocki N."/>
            <person name="Veneault-Fourrey C."/>
            <person name="LaButti K."/>
            <person name="Lindquist E.A."/>
            <person name="Lipzen A."/>
            <person name="Lundell T."/>
            <person name="Morin E."/>
            <person name="Murat C."/>
            <person name="Sun H."/>
            <person name="Tunlid A."/>
            <person name="Henrissat B."/>
            <person name="Grigoriev I.V."/>
            <person name="Hibbett D.S."/>
            <person name="Martin F."/>
            <person name="Nordberg H.P."/>
            <person name="Cantor M.N."/>
            <person name="Hua S.X."/>
        </authorList>
    </citation>
    <scope>NUCLEOTIDE SEQUENCE [LARGE SCALE GENOMIC DNA]</scope>
    <source>
        <strain evidence="12 13">Foug A</strain>
    </source>
</reference>
<feature type="region of interest" description="Disordered" evidence="10">
    <location>
        <begin position="488"/>
        <end position="511"/>
    </location>
</feature>
<feature type="compositionally biased region" description="Basic residues" evidence="10">
    <location>
        <begin position="208"/>
        <end position="217"/>
    </location>
</feature>
<evidence type="ECO:0000256" key="4">
    <source>
        <dbReference type="ARBA" id="ARBA00022723"/>
    </source>
</evidence>
<dbReference type="PROSITE" id="PS50089">
    <property type="entry name" value="ZF_RING_2"/>
    <property type="match status" value="1"/>
</dbReference>
<keyword evidence="6" id="KW-0862">Zinc</keyword>
<dbReference type="GO" id="GO:0006513">
    <property type="term" value="P:protein monoubiquitination"/>
    <property type="evidence" value="ECO:0007669"/>
    <property type="project" value="TreeGrafter"/>
</dbReference>
<feature type="region of interest" description="Disordered" evidence="10">
    <location>
        <begin position="194"/>
        <end position="232"/>
    </location>
</feature>
<evidence type="ECO:0000313" key="13">
    <source>
        <dbReference type="Proteomes" id="UP000053989"/>
    </source>
</evidence>
<dbReference type="GO" id="GO:0061630">
    <property type="term" value="F:ubiquitin protein ligase activity"/>
    <property type="evidence" value="ECO:0007669"/>
    <property type="project" value="UniProtKB-EC"/>
</dbReference>
<keyword evidence="7" id="KW-0805">Transcription regulation</keyword>
<dbReference type="Gene3D" id="3.30.40.10">
    <property type="entry name" value="Zinc/RING finger domain, C3HC4 (zinc finger)"/>
    <property type="match status" value="1"/>
</dbReference>
<dbReference type="SMART" id="SM00184">
    <property type="entry name" value="RING"/>
    <property type="match status" value="1"/>
</dbReference>
<keyword evidence="5 9" id="KW-0863">Zinc-finger</keyword>
<feature type="compositionally biased region" description="Polar residues" evidence="10">
    <location>
        <begin position="49"/>
        <end position="60"/>
    </location>
</feature>
<dbReference type="Pfam" id="PF13639">
    <property type="entry name" value="zf-RING_2"/>
    <property type="match status" value="1"/>
</dbReference>
<protein>
    <recommendedName>
        <fullName evidence="2">RING-type E3 ubiquitin transferase</fullName>
        <ecNumber evidence="2">2.3.2.27</ecNumber>
    </recommendedName>
</protein>
<keyword evidence="4" id="KW-0479">Metal-binding</keyword>
<dbReference type="InParanoid" id="A0A0C3DWG6"/>
<evidence type="ECO:0000256" key="1">
    <source>
        <dbReference type="ARBA" id="ARBA00000900"/>
    </source>
</evidence>
<evidence type="ECO:0000256" key="2">
    <source>
        <dbReference type="ARBA" id="ARBA00012483"/>
    </source>
</evidence>
<dbReference type="InterPro" id="IPR013083">
    <property type="entry name" value="Znf_RING/FYVE/PHD"/>
</dbReference>
<evidence type="ECO:0000313" key="12">
    <source>
        <dbReference type="EMBL" id="KIM60246.1"/>
    </source>
</evidence>
<dbReference type="AlphaFoldDB" id="A0A0C3DWG6"/>
<organism evidence="12 13">
    <name type="scientific">Scleroderma citrinum Foug A</name>
    <dbReference type="NCBI Taxonomy" id="1036808"/>
    <lineage>
        <taxon>Eukaryota</taxon>
        <taxon>Fungi</taxon>
        <taxon>Dikarya</taxon>
        <taxon>Basidiomycota</taxon>
        <taxon>Agaricomycotina</taxon>
        <taxon>Agaricomycetes</taxon>
        <taxon>Agaricomycetidae</taxon>
        <taxon>Boletales</taxon>
        <taxon>Sclerodermatineae</taxon>
        <taxon>Sclerodermataceae</taxon>
        <taxon>Scleroderma</taxon>
    </lineage>
</organism>
<evidence type="ECO:0000256" key="7">
    <source>
        <dbReference type="ARBA" id="ARBA00023015"/>
    </source>
</evidence>
<proteinExistence type="predicted"/>
<keyword evidence="13" id="KW-1185">Reference proteome</keyword>
<reference evidence="13" key="2">
    <citation type="submission" date="2015-01" db="EMBL/GenBank/DDBJ databases">
        <title>Evolutionary Origins and Diversification of the Mycorrhizal Mutualists.</title>
        <authorList>
            <consortium name="DOE Joint Genome Institute"/>
            <consortium name="Mycorrhizal Genomics Consortium"/>
            <person name="Kohler A."/>
            <person name="Kuo A."/>
            <person name="Nagy L.G."/>
            <person name="Floudas D."/>
            <person name="Copeland A."/>
            <person name="Barry K.W."/>
            <person name="Cichocki N."/>
            <person name="Veneault-Fourrey C."/>
            <person name="LaButti K."/>
            <person name="Lindquist E.A."/>
            <person name="Lipzen A."/>
            <person name="Lundell T."/>
            <person name="Morin E."/>
            <person name="Murat C."/>
            <person name="Riley R."/>
            <person name="Ohm R."/>
            <person name="Sun H."/>
            <person name="Tunlid A."/>
            <person name="Henrissat B."/>
            <person name="Grigoriev I.V."/>
            <person name="Hibbett D.S."/>
            <person name="Martin F."/>
        </authorList>
    </citation>
    <scope>NUCLEOTIDE SEQUENCE [LARGE SCALE GENOMIC DNA]</scope>
    <source>
        <strain evidence="13">Foug A</strain>
    </source>
</reference>
<feature type="compositionally biased region" description="Low complexity" evidence="10">
    <location>
        <begin position="394"/>
        <end position="407"/>
    </location>
</feature>
<evidence type="ECO:0000256" key="8">
    <source>
        <dbReference type="ARBA" id="ARBA00023163"/>
    </source>
</evidence>
<dbReference type="GO" id="GO:0000209">
    <property type="term" value="P:protein polyubiquitination"/>
    <property type="evidence" value="ECO:0007669"/>
    <property type="project" value="TreeGrafter"/>
</dbReference>
<dbReference type="HOGENOM" id="CLU_358688_0_0_1"/>
<dbReference type="SUPFAM" id="SSF57850">
    <property type="entry name" value="RING/U-box"/>
    <property type="match status" value="1"/>
</dbReference>
<dbReference type="InterPro" id="IPR001841">
    <property type="entry name" value="Znf_RING"/>
</dbReference>
<evidence type="ECO:0000259" key="11">
    <source>
        <dbReference type="PROSITE" id="PS50089"/>
    </source>
</evidence>
<feature type="compositionally biased region" description="Basic and acidic residues" evidence="10">
    <location>
        <begin position="218"/>
        <end position="232"/>
    </location>
</feature>
<dbReference type="EMBL" id="KN822064">
    <property type="protein sequence ID" value="KIM60246.1"/>
    <property type="molecule type" value="Genomic_DNA"/>
</dbReference>
<dbReference type="GO" id="GO:0008270">
    <property type="term" value="F:zinc ion binding"/>
    <property type="evidence" value="ECO:0007669"/>
    <property type="project" value="UniProtKB-KW"/>
</dbReference>
<keyword evidence="8" id="KW-0804">Transcription</keyword>
<evidence type="ECO:0000256" key="9">
    <source>
        <dbReference type="PROSITE-ProRule" id="PRU00175"/>
    </source>
</evidence>
<feature type="compositionally biased region" description="Basic and acidic residues" evidence="10">
    <location>
        <begin position="380"/>
        <end position="389"/>
    </location>
</feature>
<dbReference type="STRING" id="1036808.A0A0C3DWG6"/>
<dbReference type="PANTHER" id="PTHR46077">
    <property type="entry name" value="E3 UBIQUITIN-PROTEIN LIGASE TOPORS"/>
    <property type="match status" value="1"/>
</dbReference>
<feature type="region of interest" description="Disordered" evidence="10">
    <location>
        <begin position="372"/>
        <end position="435"/>
    </location>
</feature>
<dbReference type="InterPro" id="IPR017907">
    <property type="entry name" value="Znf_RING_CS"/>
</dbReference>
<evidence type="ECO:0000256" key="6">
    <source>
        <dbReference type="ARBA" id="ARBA00022833"/>
    </source>
</evidence>
<feature type="region of interest" description="Disordered" evidence="10">
    <location>
        <begin position="13"/>
        <end position="63"/>
    </location>
</feature>
<sequence>MYYMLLLSSAYEHEHEHESPNADPESKPEPQCGRSSKRIKLQNREPVSMSGSFPSPQRTNDGGVGEGLEYSKCVISADAIQVTQSSNHFDDACVGQDPSDSIEVDLGTELEDEDHCTICLQPFLDRTIIPTCTHEFCFECILMWAEQSHKCPLCNRAFDSSNEKGGQMYLIHHIRPKYDYQKYYLPPRPTSPTPHLGSGIELGEPRPRQHSTRRRRERPWGRGHTLEDRDRERADEQLERAIARRKWVYDWGLYAKHVASNRYTRYRPFPAPAQFASSPDLISRMMVWLRRELRVWPSLDVEFLTTFTISLMKSIDIRSDSAVKLLAEFLDMDQPYVEGGRYVNAEHFAHEIYCYLRSPYRDLNTYDQIAQYDVPPDLPPPHRVERGNRWAEYSPRSCSSRSQSRSLTRSDLDRRLRRDMGRNGDSPSALDGCRGKTRIYPEPTGLQMNGSGVQGVGVPTQAQIFPNSHASTSAVRIEDTADDTYLPSSVSNPNLDPMIHSTAKGKGGAKGKQKEVFMPAYPCGDEFKTGERLQVQGTGLAGKENEVPLTKPNDTSIQATIATATTSAPPSGAGTITMSPSHWHGHTSMGANIPLAADENIPVSNSRTSVEDTDSCQIGTQTGDRTIPCGPSRHRRRRLREQVQAHLLSRPVARQRGSVTEQRGNCATVAGSDEDKIDVDVPPSLLARLSDTPTSFSLEPLSLEPSAQLRGASNSHAHYRSMMDVSRGPNKRIPSSTENDKATLTLSRSTASQIRSVLLQRLEEEQRRALLSRSSSSPHRP</sequence>
<comment type="catalytic activity">
    <reaction evidence="1">
        <text>S-ubiquitinyl-[E2 ubiquitin-conjugating enzyme]-L-cysteine + [acceptor protein]-L-lysine = [E2 ubiquitin-conjugating enzyme]-L-cysteine + N(6)-ubiquitinyl-[acceptor protein]-L-lysine.</text>
        <dbReference type="EC" id="2.3.2.27"/>
    </reaction>
</comment>
<feature type="region of interest" description="Disordered" evidence="10">
    <location>
        <begin position="605"/>
        <end position="635"/>
    </location>
</feature>
<dbReference type="EC" id="2.3.2.27" evidence="2"/>
<feature type="compositionally biased region" description="Basic and acidic residues" evidence="10">
    <location>
        <begin position="408"/>
        <end position="422"/>
    </location>
</feature>
<feature type="region of interest" description="Disordered" evidence="10">
    <location>
        <begin position="724"/>
        <end position="749"/>
    </location>
</feature>
<feature type="domain" description="RING-type" evidence="11">
    <location>
        <begin position="116"/>
        <end position="155"/>
    </location>
</feature>
<dbReference type="PANTHER" id="PTHR46077:SF1">
    <property type="entry name" value="TOP1 BINDING ARGININE_SERINE RICH PROTEIN, E3 UBIQUITIN LIGASE"/>
    <property type="match status" value="1"/>
</dbReference>
<evidence type="ECO:0000256" key="10">
    <source>
        <dbReference type="SAM" id="MobiDB-lite"/>
    </source>
</evidence>
<accession>A0A0C3DWG6</accession>
<dbReference type="Proteomes" id="UP000053989">
    <property type="component" value="Unassembled WGS sequence"/>
</dbReference>
<dbReference type="PROSITE" id="PS00518">
    <property type="entry name" value="ZF_RING_1"/>
    <property type="match status" value="1"/>
</dbReference>
<feature type="compositionally biased region" description="Polar residues" evidence="10">
    <location>
        <begin position="733"/>
        <end position="749"/>
    </location>
</feature>
<dbReference type="OrthoDB" id="21204at2759"/>
<evidence type="ECO:0000256" key="5">
    <source>
        <dbReference type="ARBA" id="ARBA00022771"/>
    </source>
</evidence>
<evidence type="ECO:0000256" key="3">
    <source>
        <dbReference type="ARBA" id="ARBA00022679"/>
    </source>
</evidence>